<dbReference type="GeneID" id="59287545"/>
<organism evidence="2 3">
    <name type="scientific">Letharia columbiana</name>
    <dbReference type="NCBI Taxonomy" id="112416"/>
    <lineage>
        <taxon>Eukaryota</taxon>
        <taxon>Fungi</taxon>
        <taxon>Dikarya</taxon>
        <taxon>Ascomycota</taxon>
        <taxon>Pezizomycotina</taxon>
        <taxon>Lecanoromycetes</taxon>
        <taxon>OSLEUM clade</taxon>
        <taxon>Lecanoromycetidae</taxon>
        <taxon>Lecanorales</taxon>
        <taxon>Lecanorineae</taxon>
        <taxon>Parmeliaceae</taxon>
        <taxon>Letharia</taxon>
    </lineage>
</organism>
<feature type="domain" description="DUF7730" evidence="1">
    <location>
        <begin position="12"/>
        <end position="105"/>
    </location>
</feature>
<dbReference type="InterPro" id="IPR056632">
    <property type="entry name" value="DUF7730"/>
</dbReference>
<dbReference type="Proteomes" id="UP000578531">
    <property type="component" value="Unassembled WGS sequence"/>
</dbReference>
<dbReference type="Pfam" id="PF24864">
    <property type="entry name" value="DUF7730"/>
    <property type="match status" value="1"/>
</dbReference>
<accession>A0A8H6L5H1</accession>
<protein>
    <recommendedName>
        <fullName evidence="1">DUF7730 domain-containing protein</fullName>
    </recommendedName>
</protein>
<dbReference type="PANTHER" id="PTHR38790">
    <property type="entry name" value="2EXR DOMAIN-CONTAINING PROTEIN-RELATED"/>
    <property type="match status" value="1"/>
</dbReference>
<dbReference type="RefSeq" id="XP_037165605.1">
    <property type="nucleotide sequence ID" value="XM_037307796.1"/>
</dbReference>
<dbReference type="AlphaFoldDB" id="A0A8H6L5H1"/>
<name>A0A8H6L5H1_9LECA</name>
<dbReference type="OrthoDB" id="5419936at2759"/>
<sequence>MPGTSRISLPVQELSPLLKLPPEIRDQIWRYVVVKDGDVVLHDRMRQDGLPESNFRSANSMEIHRTDDGPLPSSRLAVGFTCRQLYLEVTPIYYRENTFRPGESWYDFTYCEVIESFADAIGPTNAGNITDLSFFACWYLFGEQLSLLPGLKRLHFVRSWIRDWDRRVTIVAQRLTSLVIIYDGEVWGPEQWRLYPAEDCRYPAAGPD</sequence>
<evidence type="ECO:0000259" key="1">
    <source>
        <dbReference type="Pfam" id="PF24864"/>
    </source>
</evidence>
<gene>
    <name evidence="2" type="ORF">HO173_005884</name>
</gene>
<proteinExistence type="predicted"/>
<keyword evidence="3" id="KW-1185">Reference proteome</keyword>
<reference evidence="2 3" key="1">
    <citation type="journal article" date="2020" name="Genomics">
        <title>Complete, high-quality genomes from long-read metagenomic sequencing of two wolf lichen thalli reveals enigmatic genome architecture.</title>
        <authorList>
            <person name="McKenzie S.K."/>
            <person name="Walston R.F."/>
            <person name="Allen J.L."/>
        </authorList>
    </citation>
    <scope>NUCLEOTIDE SEQUENCE [LARGE SCALE GENOMIC DNA]</scope>
    <source>
        <strain evidence="2">WasteWater2</strain>
    </source>
</reference>
<comment type="caution">
    <text evidence="2">The sequence shown here is derived from an EMBL/GenBank/DDBJ whole genome shotgun (WGS) entry which is preliminary data.</text>
</comment>
<dbReference type="EMBL" id="JACCJC010000021">
    <property type="protein sequence ID" value="KAF6236253.1"/>
    <property type="molecule type" value="Genomic_DNA"/>
</dbReference>
<evidence type="ECO:0000313" key="2">
    <source>
        <dbReference type="EMBL" id="KAF6236253.1"/>
    </source>
</evidence>
<evidence type="ECO:0000313" key="3">
    <source>
        <dbReference type="Proteomes" id="UP000578531"/>
    </source>
</evidence>